<keyword evidence="3" id="KW-0378">Hydrolase</keyword>
<keyword evidence="2" id="KW-0547">Nucleotide-binding</keyword>
<dbReference type="GO" id="GO:0043139">
    <property type="term" value="F:5'-3' DNA helicase activity"/>
    <property type="evidence" value="ECO:0007669"/>
    <property type="project" value="UniProtKB-EC"/>
</dbReference>
<dbReference type="GO" id="GO:0005524">
    <property type="term" value="F:ATP binding"/>
    <property type="evidence" value="ECO:0007669"/>
    <property type="project" value="UniProtKB-KW"/>
</dbReference>
<dbReference type="EC" id="5.6.2.3" evidence="5"/>
<name>A0A6J6YVD9_9ZZZZ</name>
<evidence type="ECO:0000313" key="10">
    <source>
        <dbReference type="EMBL" id="CAB4812515.1"/>
    </source>
</evidence>
<dbReference type="GO" id="GO:0016818">
    <property type="term" value="F:hydrolase activity, acting on acid anhydrides, in phosphorus-containing anhydrides"/>
    <property type="evidence" value="ECO:0007669"/>
    <property type="project" value="InterPro"/>
</dbReference>
<evidence type="ECO:0000256" key="2">
    <source>
        <dbReference type="ARBA" id="ARBA00022741"/>
    </source>
</evidence>
<evidence type="ECO:0000256" key="5">
    <source>
        <dbReference type="ARBA" id="ARBA00044969"/>
    </source>
</evidence>
<dbReference type="SMART" id="SM00487">
    <property type="entry name" value="DEXDc"/>
    <property type="match status" value="1"/>
</dbReference>
<dbReference type="InterPro" id="IPR045028">
    <property type="entry name" value="DinG/Rad3-like"/>
</dbReference>
<dbReference type="GO" id="GO:0006139">
    <property type="term" value="P:nucleobase-containing compound metabolic process"/>
    <property type="evidence" value="ECO:0007669"/>
    <property type="project" value="InterPro"/>
</dbReference>
<gene>
    <name evidence="10" type="ORF">UFOPK3037_01412</name>
    <name evidence="8" type="ORF">UFOPK3406_01076</name>
    <name evidence="9" type="ORF">UFOPK3925_01300</name>
</gene>
<sequence length="664" mass="71380">MAKETKKSNAIDEALAKVVETIGGTPREGQIEMATAVDKAMNDGEHLLVQAGTGTGKSLGYLVPAILRASKGVKPDGTNRTVIATATLALQRQLVDHDLPAAVESLADQTEHPITYAVLKGRHNYICLDKFNRVEVDAADDGEEQLFQTSSSALAKQAKKLRQWVEITQTGDRDDYDSELDGRLWRSMSVSGRECVGASKCAWGEDCFAELARTTAHASDIVVTNHALLAIDILENLPILPDHDSVIIDEAHELVDRTTNALAGSLDVATMGRATGMARKFIQPSTHDRMMEVADDLGLELESYDREGTTTRIEGFEGQLLTALTAVRDVYKVAQAEMTTSSQDESDIAAQKQRAKATVKDVYDVAAELLSADEHSVTWIDVSRTAVLHHAPLSVAGFLGEALFGQHTIVLTSATLAVAGSMDSTAKAVGLGESGWIGLDVGSPFDYSKQGILYCPSHLPPPSSSGVAEEALDELGDLIDAAGGRTLSLFSSWRGVERAEEYLAIRFKGRDDRPLIVARKGDAVSDLVRRFRESPESSLLGTVSLWQGIDVPGNTCTLVTIDRIPFPRPDDPVMAARSARVDESGGSGFRSVSLPRAALLLAQGVGRLIRSTEDRGVVAVLDSRLANSGYGSTLRKSLPNLWWTTDKDSVISALERLDDSASDA</sequence>
<accession>A0A6J6YVD9</accession>
<dbReference type="InterPro" id="IPR011545">
    <property type="entry name" value="DEAD/DEAH_box_helicase_dom"/>
</dbReference>
<comment type="cofactor">
    <cofactor evidence="1">
        <name>[4Fe-4S] cluster</name>
        <dbReference type="ChEBI" id="CHEBI:49883"/>
    </cofactor>
</comment>
<dbReference type="AlphaFoldDB" id="A0A6J6YVD9"/>
<dbReference type="PROSITE" id="PS51193">
    <property type="entry name" value="HELICASE_ATP_BIND_2"/>
    <property type="match status" value="1"/>
</dbReference>
<dbReference type="Gene3D" id="3.40.50.300">
    <property type="entry name" value="P-loop containing nucleotide triphosphate hydrolases"/>
    <property type="match status" value="2"/>
</dbReference>
<keyword evidence="4" id="KW-0067">ATP-binding</keyword>
<dbReference type="Pfam" id="PF00270">
    <property type="entry name" value="DEAD"/>
    <property type="match status" value="1"/>
</dbReference>
<organism evidence="10">
    <name type="scientific">freshwater metagenome</name>
    <dbReference type="NCBI Taxonomy" id="449393"/>
    <lineage>
        <taxon>unclassified sequences</taxon>
        <taxon>metagenomes</taxon>
        <taxon>ecological metagenomes</taxon>
    </lineage>
</organism>
<dbReference type="InterPro" id="IPR027417">
    <property type="entry name" value="P-loop_NTPase"/>
</dbReference>
<dbReference type="Pfam" id="PF13307">
    <property type="entry name" value="Helicase_C_2"/>
    <property type="match status" value="1"/>
</dbReference>
<dbReference type="InterPro" id="IPR014001">
    <property type="entry name" value="Helicase_ATP-bd"/>
</dbReference>
<evidence type="ECO:0000313" key="9">
    <source>
        <dbReference type="EMBL" id="CAB4343881.1"/>
    </source>
</evidence>
<evidence type="ECO:0000256" key="6">
    <source>
        <dbReference type="ARBA" id="ARBA00048954"/>
    </source>
</evidence>
<evidence type="ECO:0000256" key="1">
    <source>
        <dbReference type="ARBA" id="ARBA00001966"/>
    </source>
</evidence>
<evidence type="ECO:0000256" key="4">
    <source>
        <dbReference type="ARBA" id="ARBA00022840"/>
    </source>
</evidence>
<dbReference type="InterPro" id="IPR014013">
    <property type="entry name" value="Helic_SF1/SF2_ATP-bd_DinG/Rad3"/>
</dbReference>
<dbReference type="PANTHER" id="PTHR11472:SF34">
    <property type="entry name" value="REGULATOR OF TELOMERE ELONGATION HELICASE 1"/>
    <property type="match status" value="1"/>
</dbReference>
<proteinExistence type="predicted"/>
<dbReference type="EMBL" id="CAESAD010000011">
    <property type="protein sequence ID" value="CAB4343881.1"/>
    <property type="molecule type" value="Genomic_DNA"/>
</dbReference>
<reference evidence="10" key="1">
    <citation type="submission" date="2020-05" db="EMBL/GenBank/DDBJ databases">
        <authorList>
            <person name="Chiriac C."/>
            <person name="Salcher M."/>
            <person name="Ghai R."/>
            <person name="Kavagutti S V."/>
        </authorList>
    </citation>
    <scope>NUCLEOTIDE SEQUENCE</scope>
</reference>
<evidence type="ECO:0000259" key="7">
    <source>
        <dbReference type="PROSITE" id="PS51193"/>
    </source>
</evidence>
<dbReference type="GO" id="GO:0003676">
    <property type="term" value="F:nucleic acid binding"/>
    <property type="evidence" value="ECO:0007669"/>
    <property type="project" value="InterPro"/>
</dbReference>
<dbReference type="PANTHER" id="PTHR11472">
    <property type="entry name" value="DNA REPAIR DEAD HELICASE RAD3/XP-D SUBFAMILY MEMBER"/>
    <property type="match status" value="1"/>
</dbReference>
<dbReference type="EMBL" id="CAFAAO010000023">
    <property type="protein sequence ID" value="CAB4812515.1"/>
    <property type="molecule type" value="Genomic_DNA"/>
</dbReference>
<evidence type="ECO:0000313" key="8">
    <source>
        <dbReference type="EMBL" id="CAB4341925.1"/>
    </source>
</evidence>
<comment type="catalytic activity">
    <reaction evidence="6">
        <text>ATP + H2O = ADP + phosphate + H(+)</text>
        <dbReference type="Rhea" id="RHEA:13065"/>
        <dbReference type="ChEBI" id="CHEBI:15377"/>
        <dbReference type="ChEBI" id="CHEBI:15378"/>
        <dbReference type="ChEBI" id="CHEBI:30616"/>
        <dbReference type="ChEBI" id="CHEBI:43474"/>
        <dbReference type="ChEBI" id="CHEBI:456216"/>
        <dbReference type="EC" id="5.6.2.3"/>
    </reaction>
</comment>
<dbReference type="SUPFAM" id="SSF52540">
    <property type="entry name" value="P-loop containing nucleoside triphosphate hydrolases"/>
    <property type="match status" value="2"/>
</dbReference>
<dbReference type="EMBL" id="CAESAI010000028">
    <property type="protein sequence ID" value="CAB4341925.1"/>
    <property type="molecule type" value="Genomic_DNA"/>
</dbReference>
<feature type="domain" description="Helicase ATP-binding" evidence="7">
    <location>
        <begin position="16"/>
        <end position="323"/>
    </location>
</feature>
<dbReference type="SMART" id="SM00491">
    <property type="entry name" value="HELICc2"/>
    <property type="match status" value="1"/>
</dbReference>
<dbReference type="InterPro" id="IPR006555">
    <property type="entry name" value="ATP-dep_Helicase_C"/>
</dbReference>
<evidence type="ECO:0000256" key="3">
    <source>
        <dbReference type="ARBA" id="ARBA00022801"/>
    </source>
</evidence>
<protein>
    <recommendedName>
        <fullName evidence="5">DNA 5'-3' helicase</fullName>
        <ecNumber evidence="5">5.6.2.3</ecNumber>
    </recommendedName>
</protein>